<feature type="domain" description="3-keto-alpha-glucoside-1,2-lyase/3-keto-2-hydroxy-glucal hydratase" evidence="2">
    <location>
        <begin position="25"/>
        <end position="278"/>
    </location>
</feature>
<sequence>MKYYLSFIALAAAILTLSAFQPRDEWRSLFDGSLKGWDTYLSYRHTTAYNGKVPMDASGKPLPPIGYGKNEANVFSVVHQDGVPVLRISGEIYGCVFTKQDFKNYHLKLKVKWGTKKWEPRLNEPMDSGILYHSQGDCGVDYFRSWMLSQEFQVIERSHGDYWCIANSQISIRAAKPDGKDTLVYNRNAPEVRMGSVKDGNNNFCQAGANYERPMDEWNDLELICFEDKSLHIVNGQVVMALSKSSYRDGDLSKPLVSGKIQLQSEAAEVFYKDILIKDIDRIPAAYASYFK</sequence>
<evidence type="ECO:0000313" key="3">
    <source>
        <dbReference type="EMBL" id="PRY48341.1"/>
    </source>
</evidence>
<keyword evidence="1" id="KW-0732">Signal</keyword>
<evidence type="ECO:0000259" key="2">
    <source>
        <dbReference type="Pfam" id="PF06439"/>
    </source>
</evidence>
<dbReference type="InterPro" id="IPR010496">
    <property type="entry name" value="AL/BT2_dom"/>
</dbReference>
<dbReference type="Pfam" id="PF06439">
    <property type="entry name" value="3keto-disac_hyd"/>
    <property type="match status" value="1"/>
</dbReference>
<dbReference type="OrthoDB" id="259356at2"/>
<dbReference type="RefSeq" id="WP_106295547.1">
    <property type="nucleotide sequence ID" value="NZ_PVTH01000015.1"/>
</dbReference>
<feature type="signal peptide" evidence="1">
    <location>
        <begin position="1"/>
        <end position="19"/>
    </location>
</feature>
<comment type="caution">
    <text evidence="3">The sequence shown here is derived from an EMBL/GenBank/DDBJ whole genome shotgun (WGS) entry which is preliminary data.</text>
</comment>
<dbReference type="EMBL" id="PVTH01000015">
    <property type="protein sequence ID" value="PRY48341.1"/>
    <property type="molecule type" value="Genomic_DNA"/>
</dbReference>
<gene>
    <name evidence="3" type="ORF">B0I27_11542</name>
</gene>
<dbReference type="Gene3D" id="2.60.120.560">
    <property type="entry name" value="Exo-inulinase, domain 1"/>
    <property type="match status" value="1"/>
</dbReference>
<accession>A0A2T0TRR1</accession>
<evidence type="ECO:0000256" key="1">
    <source>
        <dbReference type="SAM" id="SignalP"/>
    </source>
</evidence>
<reference evidence="3 4" key="1">
    <citation type="submission" date="2018-03" db="EMBL/GenBank/DDBJ databases">
        <title>Genomic Encyclopedia of Type Strains, Phase III (KMG-III): the genomes of soil and plant-associated and newly described type strains.</title>
        <authorList>
            <person name="Whitman W."/>
        </authorList>
    </citation>
    <scope>NUCLEOTIDE SEQUENCE [LARGE SCALE GENOMIC DNA]</scope>
    <source>
        <strain evidence="3 4">CGMCC 1.9313</strain>
    </source>
</reference>
<evidence type="ECO:0000313" key="4">
    <source>
        <dbReference type="Proteomes" id="UP000238034"/>
    </source>
</evidence>
<organism evidence="3 4">
    <name type="scientific">Arcticibacter pallidicorallinus</name>
    <dbReference type="NCBI Taxonomy" id="1259464"/>
    <lineage>
        <taxon>Bacteria</taxon>
        <taxon>Pseudomonadati</taxon>
        <taxon>Bacteroidota</taxon>
        <taxon>Sphingobacteriia</taxon>
        <taxon>Sphingobacteriales</taxon>
        <taxon>Sphingobacteriaceae</taxon>
        <taxon>Arcticibacter</taxon>
    </lineage>
</organism>
<dbReference type="GO" id="GO:0016787">
    <property type="term" value="F:hydrolase activity"/>
    <property type="evidence" value="ECO:0007669"/>
    <property type="project" value="InterPro"/>
</dbReference>
<protein>
    <submittedName>
        <fullName evidence="3">Uncharacterized protein DUF1080</fullName>
    </submittedName>
</protein>
<dbReference type="AlphaFoldDB" id="A0A2T0TRR1"/>
<proteinExistence type="predicted"/>
<keyword evidence="4" id="KW-1185">Reference proteome</keyword>
<feature type="chain" id="PRO_5015556905" evidence="1">
    <location>
        <begin position="20"/>
        <end position="292"/>
    </location>
</feature>
<dbReference type="Proteomes" id="UP000238034">
    <property type="component" value="Unassembled WGS sequence"/>
</dbReference>
<name>A0A2T0TRR1_9SPHI</name>